<reference evidence="5 6" key="1">
    <citation type="journal article" date="2020" name="Nat. Food">
        <title>A phased Vanilla planifolia genome enables genetic improvement of flavour and production.</title>
        <authorList>
            <person name="Hasing T."/>
            <person name="Tang H."/>
            <person name="Brym M."/>
            <person name="Khazi F."/>
            <person name="Huang T."/>
            <person name="Chambers A.H."/>
        </authorList>
    </citation>
    <scope>NUCLEOTIDE SEQUENCE [LARGE SCALE GENOMIC DNA]</scope>
    <source>
        <tissue evidence="5">Leaf</tissue>
    </source>
</reference>
<accession>A0A835UBQ0</accession>
<dbReference type="Pfam" id="PF10374">
    <property type="entry name" value="EST1"/>
    <property type="match status" value="1"/>
</dbReference>
<dbReference type="EMBL" id="JADCNM010000013">
    <property type="protein sequence ID" value="KAG0455707.1"/>
    <property type="molecule type" value="Genomic_DNA"/>
</dbReference>
<dbReference type="InterPro" id="IPR011990">
    <property type="entry name" value="TPR-like_helical_dom_sf"/>
</dbReference>
<dbReference type="PANTHER" id="PTHR15696:SF25">
    <property type="entry name" value="OS08G0305300 PROTEIN"/>
    <property type="match status" value="1"/>
</dbReference>
<dbReference type="InterPro" id="IPR045153">
    <property type="entry name" value="Est1/Ebs1-like"/>
</dbReference>
<dbReference type="PANTHER" id="PTHR15696">
    <property type="entry name" value="SMG-7 SUPPRESSOR WITH MORPHOLOGICAL EFFECT ON GENITALIA PROTEIN 7"/>
    <property type="match status" value="1"/>
</dbReference>
<evidence type="ECO:0008006" key="7">
    <source>
        <dbReference type="Google" id="ProtNLM"/>
    </source>
</evidence>
<dbReference type="GO" id="GO:0000184">
    <property type="term" value="P:nuclear-transcribed mRNA catabolic process, nonsense-mediated decay"/>
    <property type="evidence" value="ECO:0007669"/>
    <property type="project" value="TreeGrafter"/>
</dbReference>
<dbReference type="GO" id="GO:0070034">
    <property type="term" value="F:telomerase RNA binding"/>
    <property type="evidence" value="ECO:0007669"/>
    <property type="project" value="TreeGrafter"/>
</dbReference>
<name>A0A835UBQ0_VANPL</name>
<dbReference type="FunFam" id="1.25.40.10:FF:000225">
    <property type="entry name" value="Protein SMG7"/>
    <property type="match status" value="1"/>
</dbReference>
<dbReference type="Gene3D" id="1.25.40.10">
    <property type="entry name" value="Tetratricopeptide repeat domain"/>
    <property type="match status" value="1"/>
</dbReference>
<comment type="caution">
    <text evidence="5">The sequence shown here is derived from an EMBL/GenBank/DDBJ whole genome shotgun (WGS) entry which is preliminary data.</text>
</comment>
<dbReference type="AlphaFoldDB" id="A0A835UBQ0"/>
<evidence type="ECO:0000256" key="2">
    <source>
        <dbReference type="SAM" id="MobiDB-lite"/>
    </source>
</evidence>
<dbReference type="GO" id="GO:0042162">
    <property type="term" value="F:telomeric DNA binding"/>
    <property type="evidence" value="ECO:0007669"/>
    <property type="project" value="TreeGrafter"/>
</dbReference>
<feature type="domain" description="DNA/RNA-binding" evidence="3">
    <location>
        <begin position="224"/>
        <end position="559"/>
    </location>
</feature>
<dbReference type="Proteomes" id="UP000639772">
    <property type="component" value="Chromosome 13"/>
</dbReference>
<dbReference type="SUPFAM" id="SSF48452">
    <property type="entry name" value="TPR-like"/>
    <property type="match status" value="1"/>
</dbReference>
<dbReference type="OrthoDB" id="69928at2759"/>
<dbReference type="InterPro" id="IPR018834">
    <property type="entry name" value="DNA/RNA-bd_Est1-type"/>
</dbReference>
<sequence length="937" mass="105239">MFWKKYGTCDFDAEVFKFILFLWMMTVPMDSSSAPSSQEIVQRLFKKNIELENGLRKAAQAKIPSNPNVWLQMRENYEVIVLEDYEFSEKHEVEFKLWQLHYRRIEEFRVHINAAKSSASAVALGAKGPARTDHLKKIRSAFKSFLSEATGFYHDLMHKIRAKYSLPLGYVPDSHVLSKDEMKSAEMKKGLISCHRCLIYLGDLARYKGMYGEGDSINHDFTAASSYYLQAASLSPSSGNPHHQLAILASYSSDELVTIYRYFRSLAVDNPFSTARDNLIIAFEKNRQKAAQLTTAKAASSNGLPPRSTGRGRGRGRVDGRFPAKNRCIDSSIKDQELSIPEIFNAFSTRFVRLQGILFTRTSLETFEDVLSVVISDLLALLSSGHMEAFNFGTDAAENGLVILRLVSMLIFMVHDLNRSSNGNSSSEILQRSVLLQNVCTALFLFAGHIVKRCGSLHDVAASYLLSGIMVFIEWLACHLDIAVGFDVHEKQASARSFFWHELISFMNALLSSGHGYIETSEDELCFSDMSWYDDEEGGNRLALWEDFELRGFLPLVQAHLILDFSRKQSLGSTVTNKEKRARVLRIFAAGKTLMNVIRIEEKGIYFDQLLKKFVCGVEPRSVMGDMADVFTASSNGQKHANSIENKTHVIGLDRIEAYLEGEDDEEEIVFKPIVSEKYPSFVHSVSKDEALQPSNASHVAQFVTTSREVSPRPWRSLNLSTSELLLEKEVKLSDGLKNMHMGTGLSSYPNTISSSNPPLNHVKAADVIIPSPLDSIMPSEAMNTGLPMSTSAALPTMLRKAPLVVNQALWPPPGFGQVAPLDDHQEIDDYSWLDDYKPSSTKVKDTSFSPPTVKNPCAENNTENNNLFSSPISFRLPGKQTPSLQSNVIDEQWQEFKLFEQLKPYAERNIARASLRRAILPEKHHVQSLWPGHFFV</sequence>
<proteinExistence type="predicted"/>
<dbReference type="Pfam" id="PF10373">
    <property type="entry name" value="EST1_DNA_bind"/>
    <property type="match status" value="1"/>
</dbReference>
<evidence type="ECO:0000256" key="1">
    <source>
        <dbReference type="ARBA" id="ARBA00022737"/>
    </source>
</evidence>
<evidence type="ECO:0000259" key="3">
    <source>
        <dbReference type="Pfam" id="PF10373"/>
    </source>
</evidence>
<dbReference type="GO" id="GO:0005697">
    <property type="term" value="C:telomerase holoenzyme complex"/>
    <property type="evidence" value="ECO:0007669"/>
    <property type="project" value="TreeGrafter"/>
</dbReference>
<gene>
    <name evidence="5" type="ORF">HPP92_023495</name>
</gene>
<protein>
    <recommendedName>
        <fullName evidence="7">Protein SMG7</fullName>
    </recommendedName>
</protein>
<dbReference type="InterPro" id="IPR019458">
    <property type="entry name" value="Est1-like_N"/>
</dbReference>
<feature type="region of interest" description="Disordered" evidence="2">
    <location>
        <begin position="294"/>
        <end position="317"/>
    </location>
</feature>
<evidence type="ECO:0000313" key="5">
    <source>
        <dbReference type="EMBL" id="KAG0455707.1"/>
    </source>
</evidence>
<organism evidence="5 6">
    <name type="scientific">Vanilla planifolia</name>
    <name type="common">Vanilla</name>
    <dbReference type="NCBI Taxonomy" id="51239"/>
    <lineage>
        <taxon>Eukaryota</taxon>
        <taxon>Viridiplantae</taxon>
        <taxon>Streptophyta</taxon>
        <taxon>Embryophyta</taxon>
        <taxon>Tracheophyta</taxon>
        <taxon>Spermatophyta</taxon>
        <taxon>Magnoliopsida</taxon>
        <taxon>Liliopsida</taxon>
        <taxon>Asparagales</taxon>
        <taxon>Orchidaceae</taxon>
        <taxon>Vanilloideae</taxon>
        <taxon>Vanilleae</taxon>
        <taxon>Vanilla</taxon>
    </lineage>
</organism>
<feature type="domain" description="Telomerase activating protein Est1-like N-terminal" evidence="4">
    <location>
        <begin position="93"/>
        <end position="211"/>
    </location>
</feature>
<keyword evidence="1" id="KW-0677">Repeat</keyword>
<evidence type="ECO:0000259" key="4">
    <source>
        <dbReference type="Pfam" id="PF10374"/>
    </source>
</evidence>
<evidence type="ECO:0000313" key="6">
    <source>
        <dbReference type="Proteomes" id="UP000639772"/>
    </source>
</evidence>